<dbReference type="InterPro" id="IPR051159">
    <property type="entry name" value="Hexapeptide_acetyltransf"/>
</dbReference>
<dbReference type="Proteomes" id="UP000812270">
    <property type="component" value="Unassembled WGS sequence"/>
</dbReference>
<dbReference type="InterPro" id="IPR001451">
    <property type="entry name" value="Hexapep"/>
</dbReference>
<dbReference type="GO" id="GO:0008374">
    <property type="term" value="F:O-acyltransferase activity"/>
    <property type="evidence" value="ECO:0007669"/>
    <property type="project" value="TreeGrafter"/>
</dbReference>
<keyword evidence="5" id="KW-1185">Reference proteome</keyword>
<dbReference type="GO" id="GO:0005829">
    <property type="term" value="C:cytosol"/>
    <property type="evidence" value="ECO:0007669"/>
    <property type="project" value="TreeGrafter"/>
</dbReference>
<evidence type="ECO:0000256" key="3">
    <source>
        <dbReference type="ARBA" id="ARBA00023315"/>
    </source>
</evidence>
<name>A0A9E2SCG0_9BACT</name>
<evidence type="ECO:0008006" key="6">
    <source>
        <dbReference type="Google" id="ProtNLM"/>
    </source>
</evidence>
<accession>A0A9E2SCG0</accession>
<evidence type="ECO:0000313" key="5">
    <source>
        <dbReference type="Proteomes" id="UP000812270"/>
    </source>
</evidence>
<dbReference type="PROSITE" id="PS00101">
    <property type="entry name" value="HEXAPEP_TRANSFERASES"/>
    <property type="match status" value="1"/>
</dbReference>
<comment type="similarity">
    <text evidence="1">Belongs to the transferase hexapeptide repeat family.</text>
</comment>
<evidence type="ECO:0000256" key="2">
    <source>
        <dbReference type="ARBA" id="ARBA00022679"/>
    </source>
</evidence>
<dbReference type="InterPro" id="IPR018357">
    <property type="entry name" value="Hexapep_transf_CS"/>
</dbReference>
<proteinExistence type="inferred from homology"/>
<gene>
    <name evidence="4" type="ORF">KTO63_11845</name>
</gene>
<dbReference type="EMBL" id="JAHSPG010000008">
    <property type="protein sequence ID" value="MBV4357845.1"/>
    <property type="molecule type" value="Genomic_DNA"/>
</dbReference>
<dbReference type="PANTHER" id="PTHR23416:SF23">
    <property type="entry name" value="ACETYLTRANSFERASE C18B11.09C-RELATED"/>
    <property type="match status" value="1"/>
</dbReference>
<dbReference type="AlphaFoldDB" id="A0A9E2SCG0"/>
<evidence type="ECO:0000256" key="1">
    <source>
        <dbReference type="ARBA" id="ARBA00007274"/>
    </source>
</evidence>
<protein>
    <recommendedName>
        <fullName evidence="6">Acyltransferase</fullName>
    </recommendedName>
</protein>
<keyword evidence="2" id="KW-0808">Transferase</keyword>
<evidence type="ECO:0000313" key="4">
    <source>
        <dbReference type="EMBL" id="MBV4357845.1"/>
    </source>
</evidence>
<keyword evidence="3" id="KW-0012">Acyltransferase</keyword>
<comment type="caution">
    <text evidence="4">The sequence shown here is derived from an EMBL/GenBank/DDBJ whole genome shotgun (WGS) entry which is preliminary data.</text>
</comment>
<dbReference type="Pfam" id="PF00132">
    <property type="entry name" value="Hexapep"/>
    <property type="match status" value="1"/>
</dbReference>
<dbReference type="PANTHER" id="PTHR23416">
    <property type="entry name" value="SIALIC ACID SYNTHASE-RELATED"/>
    <property type="match status" value="1"/>
</dbReference>
<sequence length="59" mass="6124">MKKAPITIEDGAWIGSRVTILPGVTIGEKSIIAAGAVVTKDVEPYTLVGGVPAKIIKHL</sequence>
<organism evidence="4 5">
    <name type="scientific">Pinibacter aurantiacus</name>
    <dbReference type="NCBI Taxonomy" id="2851599"/>
    <lineage>
        <taxon>Bacteria</taxon>
        <taxon>Pseudomonadati</taxon>
        <taxon>Bacteroidota</taxon>
        <taxon>Chitinophagia</taxon>
        <taxon>Chitinophagales</taxon>
        <taxon>Chitinophagaceae</taxon>
        <taxon>Pinibacter</taxon>
    </lineage>
</organism>
<reference evidence="4" key="1">
    <citation type="submission" date="2021-06" db="EMBL/GenBank/DDBJ databases">
        <authorList>
            <person name="Huq M.A."/>
        </authorList>
    </citation>
    <scope>NUCLEOTIDE SEQUENCE</scope>
    <source>
        <strain evidence="4">MAH-26</strain>
    </source>
</reference>